<evidence type="ECO:0000313" key="3">
    <source>
        <dbReference type="Proteomes" id="UP000327294"/>
    </source>
</evidence>
<dbReference type="KEGG" id="sphv:F9278_22470"/>
<reference evidence="2 3" key="1">
    <citation type="submission" date="2019-10" db="EMBL/GenBank/DDBJ databases">
        <title>Streptomyces sp. strain GY16 isolated from leaves of Broussonetia papyrifera.</title>
        <authorList>
            <person name="Mo P."/>
        </authorList>
    </citation>
    <scope>NUCLEOTIDE SEQUENCE [LARGE SCALE GENOMIC DNA]</scope>
    <source>
        <strain evidence="2 3">GY16</strain>
    </source>
</reference>
<feature type="compositionally biased region" description="Basic and acidic residues" evidence="1">
    <location>
        <begin position="43"/>
        <end position="58"/>
    </location>
</feature>
<feature type="region of interest" description="Disordered" evidence="1">
    <location>
        <begin position="25"/>
        <end position="67"/>
    </location>
</feature>
<dbReference type="Proteomes" id="UP000327294">
    <property type="component" value="Chromosome"/>
</dbReference>
<name>A0A5P8K6S2_9ACTN</name>
<evidence type="ECO:0000313" key="2">
    <source>
        <dbReference type="EMBL" id="QFQ98488.1"/>
    </source>
</evidence>
<evidence type="ECO:0000256" key="1">
    <source>
        <dbReference type="SAM" id="MobiDB-lite"/>
    </source>
</evidence>
<keyword evidence="3" id="KW-1185">Reference proteome</keyword>
<organism evidence="2 3">
    <name type="scientific">Streptomyces phaeolivaceus</name>
    <dbReference type="NCBI Taxonomy" id="2653200"/>
    <lineage>
        <taxon>Bacteria</taxon>
        <taxon>Bacillati</taxon>
        <taxon>Actinomycetota</taxon>
        <taxon>Actinomycetes</taxon>
        <taxon>Kitasatosporales</taxon>
        <taxon>Streptomycetaceae</taxon>
        <taxon>Streptomyces</taxon>
    </lineage>
</organism>
<accession>A0A5P8K6S2</accession>
<dbReference type="RefSeq" id="WP_152169949.1">
    <property type="nucleotide sequence ID" value="NZ_CP045096.1"/>
</dbReference>
<dbReference type="AlphaFoldDB" id="A0A5P8K6S2"/>
<gene>
    <name evidence="2" type="ORF">F9278_22470</name>
</gene>
<protein>
    <submittedName>
        <fullName evidence="2">Uncharacterized protein</fullName>
    </submittedName>
</protein>
<sequence>MPLLEAAHDALLTHGIGCPDCRKFRDEDGRSTGQCPTLDALAEEYRRARRDAREERRTTRPGPSPRP</sequence>
<dbReference type="EMBL" id="CP045096">
    <property type="protein sequence ID" value="QFQ98488.1"/>
    <property type="molecule type" value="Genomic_DNA"/>
</dbReference>
<proteinExistence type="predicted"/>